<gene>
    <name evidence="1" type="ORF">ABVV53_00020</name>
</gene>
<sequence>MTPSSEDCDRLLRIDKVKLLVVLGKTMIYRLIQQQEFPAPNGSLAESQSVFGGQIATAMKIDNRRIAGRWAKAS</sequence>
<comment type="caution">
    <text evidence="1">The sequence shown here is derived from an EMBL/GenBank/DDBJ whole genome shotgun (WGS) entry which is preliminary data.</text>
</comment>
<dbReference type="EMBL" id="JBEWLY010000001">
    <property type="protein sequence ID" value="MET1753861.1"/>
    <property type="molecule type" value="Genomic_DNA"/>
</dbReference>
<reference evidence="1 2" key="1">
    <citation type="submission" date="2024-07" db="EMBL/GenBank/DDBJ databases">
        <title>Novosphingobium kalidii RD2P27.</title>
        <authorList>
            <person name="Sun J.-Q."/>
        </authorList>
    </citation>
    <scope>NUCLEOTIDE SEQUENCE [LARGE SCALE GENOMIC DNA]</scope>
    <source>
        <strain evidence="1 2">RD2P27</strain>
    </source>
</reference>
<accession>A0ABV2CW66</accession>
<organism evidence="1 2">
    <name type="scientific">Novosphingobium kalidii</name>
    <dbReference type="NCBI Taxonomy" id="3230299"/>
    <lineage>
        <taxon>Bacteria</taxon>
        <taxon>Pseudomonadati</taxon>
        <taxon>Pseudomonadota</taxon>
        <taxon>Alphaproteobacteria</taxon>
        <taxon>Sphingomonadales</taxon>
        <taxon>Sphingomonadaceae</taxon>
        <taxon>Novosphingobium</taxon>
    </lineage>
</organism>
<evidence type="ECO:0000313" key="2">
    <source>
        <dbReference type="Proteomes" id="UP001548713"/>
    </source>
</evidence>
<protein>
    <submittedName>
        <fullName evidence="1">AlpA family phage regulatory protein</fullName>
    </submittedName>
</protein>
<dbReference type="RefSeq" id="WP_353982274.1">
    <property type="nucleotide sequence ID" value="NZ_JBEWLY010000001.1"/>
</dbReference>
<proteinExistence type="predicted"/>
<dbReference type="Proteomes" id="UP001548713">
    <property type="component" value="Unassembled WGS sequence"/>
</dbReference>
<name>A0ABV2CW66_9SPHN</name>
<keyword evidence="2" id="KW-1185">Reference proteome</keyword>
<evidence type="ECO:0000313" key="1">
    <source>
        <dbReference type="EMBL" id="MET1753861.1"/>
    </source>
</evidence>